<proteinExistence type="predicted"/>
<evidence type="ECO:0000313" key="3">
    <source>
        <dbReference type="Proteomes" id="UP000610960"/>
    </source>
</evidence>
<dbReference type="RefSeq" id="WP_188596195.1">
    <property type="nucleotide sequence ID" value="NZ_BMNL01000002.1"/>
</dbReference>
<dbReference type="EMBL" id="BMNL01000002">
    <property type="protein sequence ID" value="GGP20445.1"/>
    <property type="molecule type" value="Genomic_DNA"/>
</dbReference>
<keyword evidence="3" id="KW-1185">Reference proteome</keyword>
<reference evidence="2" key="1">
    <citation type="journal article" date="2014" name="Int. J. Syst. Evol. Microbiol.">
        <title>Complete genome sequence of Corynebacterium casei LMG S-19264T (=DSM 44701T), isolated from a smear-ripened cheese.</title>
        <authorList>
            <consortium name="US DOE Joint Genome Institute (JGI-PGF)"/>
            <person name="Walter F."/>
            <person name="Albersmeier A."/>
            <person name="Kalinowski J."/>
            <person name="Ruckert C."/>
        </authorList>
    </citation>
    <scope>NUCLEOTIDE SEQUENCE</scope>
    <source>
        <strain evidence="2">JCM 10088</strain>
    </source>
</reference>
<keyword evidence="1" id="KW-1133">Transmembrane helix</keyword>
<name>A0A830GW36_9CREN</name>
<dbReference type="AlphaFoldDB" id="A0A830GW36"/>
<dbReference type="Proteomes" id="UP000610960">
    <property type="component" value="Unassembled WGS sequence"/>
</dbReference>
<reference evidence="2" key="2">
    <citation type="submission" date="2020-09" db="EMBL/GenBank/DDBJ databases">
        <authorList>
            <person name="Sun Q."/>
            <person name="Ohkuma M."/>
        </authorList>
    </citation>
    <scope>NUCLEOTIDE SEQUENCE</scope>
    <source>
        <strain evidence="2">JCM 10088</strain>
    </source>
</reference>
<evidence type="ECO:0000313" key="2">
    <source>
        <dbReference type="EMBL" id="GGP20445.1"/>
    </source>
</evidence>
<keyword evidence="1" id="KW-0812">Transmembrane</keyword>
<sequence>MIPYLNWSIIYASISLQAGYGLIKMNMGSLQQRREGEEHLYNTIYGVVLLVVFYVIYAKLGTICGAIAASLGIRSISDPVIIFNSLFTSISSTLEGLYLSIIALDAAIVTSPLGVYLSQSTQYFQWMAQLALSNAWLFYVLSRIGEYSPELAGLGFNLVILRQTRTWGGILLAIAITLPISTTLLASWASYISINISFANVARDIEQILTGAYSYGSQLQEFNIASELTLAISGASIYGISKAIDDVGHQLL</sequence>
<keyword evidence="1" id="KW-0472">Membrane</keyword>
<feature type="transmembrane region" description="Helical" evidence="1">
    <location>
        <begin position="44"/>
        <end position="77"/>
    </location>
</feature>
<comment type="caution">
    <text evidence="2">The sequence shown here is derived from an EMBL/GenBank/DDBJ whole genome shotgun (WGS) entry which is preliminary data.</text>
</comment>
<evidence type="ECO:0000256" key="1">
    <source>
        <dbReference type="SAM" id="Phobius"/>
    </source>
</evidence>
<feature type="transmembrane region" description="Helical" evidence="1">
    <location>
        <begin position="167"/>
        <end position="188"/>
    </location>
</feature>
<organism evidence="2 3">
    <name type="scientific">Thermocladium modestius</name>
    <dbReference type="NCBI Taxonomy" id="62609"/>
    <lineage>
        <taxon>Archaea</taxon>
        <taxon>Thermoproteota</taxon>
        <taxon>Thermoprotei</taxon>
        <taxon>Thermoproteales</taxon>
        <taxon>Thermoproteaceae</taxon>
        <taxon>Thermocladium</taxon>
    </lineage>
</organism>
<gene>
    <name evidence="2" type="ORF">GCM10007981_08550</name>
</gene>
<accession>A0A830GW36</accession>
<protein>
    <submittedName>
        <fullName evidence="2">Uncharacterized protein</fullName>
    </submittedName>
</protein>
<feature type="transmembrane region" description="Helical" evidence="1">
    <location>
        <begin position="97"/>
        <end position="116"/>
    </location>
</feature>
<feature type="transmembrane region" description="Helical" evidence="1">
    <location>
        <begin position="6"/>
        <end position="23"/>
    </location>
</feature>